<keyword evidence="4 6" id="KW-1133">Transmembrane helix</keyword>
<evidence type="ECO:0000256" key="4">
    <source>
        <dbReference type="ARBA" id="ARBA00022989"/>
    </source>
</evidence>
<dbReference type="InterPro" id="IPR001640">
    <property type="entry name" value="Lgt"/>
</dbReference>
<keyword evidence="5 6" id="KW-0472">Membrane</keyword>
<dbReference type="GO" id="GO:0008961">
    <property type="term" value="F:phosphatidylglycerol-prolipoprotein diacylglyceryl transferase activity"/>
    <property type="evidence" value="ECO:0007669"/>
    <property type="project" value="InterPro"/>
</dbReference>
<dbReference type="PANTHER" id="PTHR30589:SF0">
    <property type="entry name" value="PHOSPHATIDYLGLYCEROL--PROLIPOPROTEIN DIACYLGLYCERYL TRANSFERASE"/>
    <property type="match status" value="1"/>
</dbReference>
<feature type="transmembrane region" description="Helical" evidence="6">
    <location>
        <begin position="87"/>
        <end position="108"/>
    </location>
</feature>
<keyword evidence="3 6" id="KW-0812">Transmembrane</keyword>
<dbReference type="AlphaFoldDB" id="A0A6J6IRN7"/>
<reference evidence="7" key="1">
    <citation type="submission" date="2020-05" db="EMBL/GenBank/DDBJ databases">
        <authorList>
            <person name="Chiriac C."/>
            <person name="Salcher M."/>
            <person name="Ghai R."/>
            <person name="Kavagutti S V."/>
        </authorList>
    </citation>
    <scope>NUCLEOTIDE SEQUENCE</scope>
</reference>
<evidence type="ECO:0000256" key="6">
    <source>
        <dbReference type="SAM" id="Phobius"/>
    </source>
</evidence>
<evidence type="ECO:0000256" key="5">
    <source>
        <dbReference type="ARBA" id="ARBA00023136"/>
    </source>
</evidence>
<dbReference type="HAMAP" id="MF_01147">
    <property type="entry name" value="Lgt"/>
    <property type="match status" value="1"/>
</dbReference>
<evidence type="ECO:0000313" key="7">
    <source>
        <dbReference type="EMBL" id="CAB4627156.1"/>
    </source>
</evidence>
<feature type="transmembrane region" description="Helical" evidence="6">
    <location>
        <begin position="175"/>
        <end position="192"/>
    </location>
</feature>
<feature type="transmembrane region" description="Helical" evidence="6">
    <location>
        <begin position="234"/>
        <end position="252"/>
    </location>
</feature>
<accession>A0A6J6IRN7</accession>
<feature type="transmembrane region" description="Helical" evidence="6">
    <location>
        <begin position="204"/>
        <end position="222"/>
    </location>
</feature>
<keyword evidence="1" id="KW-1003">Cell membrane</keyword>
<sequence>MNLASIPSPGSNTIGPFHMYGLMIALGVIAAVELGRRRWAARGGNPDDLYAIAFWAVPAGLIGARLYHLATDWRQYQDRWLDAFKIWNGGLGIPGGIALGVIVGLWVAHRRGARLSVILDAVVPALPLAQAIGRLGNWWNQELFGRPSSLPWAIRIDPVHRPVEYIGSSTFQPTFLYEMLWNLALCGLLILIDRKRSLRPGNILPIYVGLYFVGRLWIESLRIDEASTIGPFRINIWMSIIGIGGAVIVLLVRGLRRTIDDIDEPYLDGHIWTPPTDTAKEEKTDESV</sequence>
<evidence type="ECO:0000256" key="3">
    <source>
        <dbReference type="ARBA" id="ARBA00022692"/>
    </source>
</evidence>
<protein>
    <submittedName>
        <fullName evidence="7">Unannotated protein</fullName>
    </submittedName>
</protein>
<dbReference type="Pfam" id="PF01790">
    <property type="entry name" value="LGT"/>
    <property type="match status" value="1"/>
</dbReference>
<dbReference type="EMBL" id="CAEZUP010000165">
    <property type="protein sequence ID" value="CAB4627156.1"/>
    <property type="molecule type" value="Genomic_DNA"/>
</dbReference>
<feature type="transmembrane region" description="Helical" evidence="6">
    <location>
        <begin position="48"/>
        <end position="67"/>
    </location>
</feature>
<feature type="transmembrane region" description="Helical" evidence="6">
    <location>
        <begin position="17"/>
        <end position="36"/>
    </location>
</feature>
<name>A0A6J6IRN7_9ZZZZ</name>
<keyword evidence="2" id="KW-0808">Transferase</keyword>
<dbReference type="GO" id="GO:0042158">
    <property type="term" value="P:lipoprotein biosynthetic process"/>
    <property type="evidence" value="ECO:0007669"/>
    <property type="project" value="InterPro"/>
</dbReference>
<dbReference type="GO" id="GO:0005886">
    <property type="term" value="C:plasma membrane"/>
    <property type="evidence" value="ECO:0007669"/>
    <property type="project" value="InterPro"/>
</dbReference>
<evidence type="ECO:0000256" key="1">
    <source>
        <dbReference type="ARBA" id="ARBA00022475"/>
    </source>
</evidence>
<dbReference type="PANTHER" id="PTHR30589">
    <property type="entry name" value="PROLIPOPROTEIN DIACYLGLYCERYL TRANSFERASE"/>
    <property type="match status" value="1"/>
</dbReference>
<evidence type="ECO:0000256" key="2">
    <source>
        <dbReference type="ARBA" id="ARBA00022679"/>
    </source>
</evidence>
<proteinExistence type="inferred from homology"/>
<gene>
    <name evidence="7" type="ORF">UFOPK1835_02206</name>
</gene>
<feature type="transmembrane region" description="Helical" evidence="6">
    <location>
        <begin position="115"/>
        <end position="133"/>
    </location>
</feature>
<dbReference type="NCBIfam" id="TIGR00544">
    <property type="entry name" value="lgt"/>
    <property type="match status" value="1"/>
</dbReference>
<organism evidence="7">
    <name type="scientific">freshwater metagenome</name>
    <dbReference type="NCBI Taxonomy" id="449393"/>
    <lineage>
        <taxon>unclassified sequences</taxon>
        <taxon>metagenomes</taxon>
        <taxon>ecological metagenomes</taxon>
    </lineage>
</organism>